<dbReference type="AlphaFoldDB" id="A0A8C0X9N8"/>
<feature type="region of interest" description="Disordered" evidence="1">
    <location>
        <begin position="1"/>
        <end position="43"/>
    </location>
</feature>
<protein>
    <submittedName>
        <fullName evidence="2">Uncharacterized protein</fullName>
    </submittedName>
</protein>
<evidence type="ECO:0000313" key="2">
    <source>
        <dbReference type="Ensembl" id="ENSCCNP00000022274.1"/>
    </source>
</evidence>
<accession>A0A8C0X9N8</accession>
<name>A0A8C0X9N8_CASCN</name>
<sequence length="88" mass="9569">MHSARRLSRSACRAATREKASTVRPLDSRASSKVTASSFSSRENRTEGLSFCARMGTHCSFISSPFLGQEGSRDSSLSVEGAIHFLRT</sequence>
<evidence type="ECO:0000256" key="1">
    <source>
        <dbReference type="SAM" id="MobiDB-lite"/>
    </source>
</evidence>
<proteinExistence type="predicted"/>
<reference evidence="2" key="1">
    <citation type="submission" date="2023-09" db="UniProtKB">
        <authorList>
            <consortium name="Ensembl"/>
        </authorList>
    </citation>
    <scope>IDENTIFICATION</scope>
</reference>
<dbReference type="Ensembl" id="ENSCCNT00000028552.1">
    <property type="protein sequence ID" value="ENSCCNP00000022274.1"/>
    <property type="gene ID" value="ENSCCNG00000021932.1"/>
</dbReference>
<feature type="compositionally biased region" description="Low complexity" evidence="1">
    <location>
        <begin position="28"/>
        <end position="41"/>
    </location>
</feature>
<organism evidence="2">
    <name type="scientific">Castor canadensis</name>
    <name type="common">American beaver</name>
    <dbReference type="NCBI Taxonomy" id="51338"/>
    <lineage>
        <taxon>Eukaryota</taxon>
        <taxon>Metazoa</taxon>
        <taxon>Chordata</taxon>
        <taxon>Craniata</taxon>
        <taxon>Vertebrata</taxon>
        <taxon>Euteleostomi</taxon>
        <taxon>Mammalia</taxon>
        <taxon>Eutheria</taxon>
        <taxon>Euarchontoglires</taxon>
        <taxon>Glires</taxon>
        <taxon>Rodentia</taxon>
        <taxon>Castorimorpha</taxon>
        <taxon>Castoridae</taxon>
        <taxon>Castor</taxon>
    </lineage>
</organism>